<dbReference type="Pfam" id="PF00857">
    <property type="entry name" value="Isochorismatase"/>
    <property type="match status" value="1"/>
</dbReference>
<dbReference type="PANTHER" id="PTHR21314">
    <property type="entry name" value="QUEUOSINE 5'-PHOSPHATE N-GLYCOSYLASE_HYDROLASE-RELATED"/>
    <property type="match status" value="1"/>
</dbReference>
<evidence type="ECO:0000256" key="8">
    <source>
        <dbReference type="SAM" id="MobiDB-lite"/>
    </source>
</evidence>
<accession>A0A4U0Y006</accession>
<evidence type="ECO:0000259" key="9">
    <source>
        <dbReference type="Pfam" id="PF00857"/>
    </source>
</evidence>
<dbReference type="InterPro" id="IPR036380">
    <property type="entry name" value="Isochorismatase-like_sf"/>
</dbReference>
<dbReference type="GO" id="GO:0006400">
    <property type="term" value="P:tRNA modification"/>
    <property type="evidence" value="ECO:0007669"/>
    <property type="project" value="TreeGrafter"/>
</dbReference>
<dbReference type="Proteomes" id="UP000309340">
    <property type="component" value="Unassembled WGS sequence"/>
</dbReference>
<proteinExistence type="inferred from homology"/>
<feature type="region of interest" description="Disordered" evidence="8">
    <location>
        <begin position="182"/>
        <end position="222"/>
    </location>
</feature>
<evidence type="ECO:0000256" key="6">
    <source>
        <dbReference type="ARBA" id="ARBA00048204"/>
    </source>
</evidence>
<comment type="function">
    <text evidence="7">Catalyzes the hydrolysis of queuosine 5'-phosphate, releasing the nucleobase queuine (q). Is required for salvage of queuine from exogenous queuosine (Q) that is imported and then converted to queuosine 5'-phosphate intracellularly.</text>
</comment>
<protein>
    <recommendedName>
        <fullName evidence="4 7">Queuosine 5'-phosphate N-glycosylase/hydrolase</fullName>
        <ecNumber evidence="7">3.2.2.-</ecNumber>
    </recommendedName>
    <alternativeName>
        <fullName evidence="5 7">Queuosine-nucleotide N-glycosylase/hydrolase</fullName>
    </alternativeName>
</protein>
<evidence type="ECO:0000256" key="3">
    <source>
        <dbReference type="ARBA" id="ARBA00035119"/>
    </source>
</evidence>
<comment type="similarity">
    <text evidence="3 7">Belongs to the QNG1 protein family.</text>
</comment>
<dbReference type="SUPFAM" id="SSF52499">
    <property type="entry name" value="Isochorismatase-like hydrolases"/>
    <property type="match status" value="1"/>
</dbReference>
<comment type="similarity">
    <text evidence="1">Belongs to the isochorismatase family.</text>
</comment>
<keyword evidence="11" id="KW-1185">Reference proteome</keyword>
<evidence type="ECO:0000256" key="7">
    <source>
        <dbReference type="RuleBase" id="RU365002"/>
    </source>
</evidence>
<dbReference type="EMBL" id="NAJQ01000005">
    <property type="protein sequence ID" value="TKA83634.1"/>
    <property type="molecule type" value="Genomic_DNA"/>
</dbReference>
<comment type="catalytic activity">
    <reaction evidence="6 7">
        <text>queuosine 5'-phosphate + H2O = queuine + D-ribose 5-phosphate</text>
        <dbReference type="Rhea" id="RHEA:75387"/>
        <dbReference type="ChEBI" id="CHEBI:15377"/>
        <dbReference type="ChEBI" id="CHEBI:17433"/>
        <dbReference type="ChEBI" id="CHEBI:78346"/>
        <dbReference type="ChEBI" id="CHEBI:194371"/>
    </reaction>
    <physiologicalReaction direction="left-to-right" evidence="6 7">
        <dbReference type="Rhea" id="RHEA:75388"/>
    </physiologicalReaction>
</comment>
<dbReference type="STRING" id="329884.A0A4U0Y006"/>
<keyword evidence="2 7" id="KW-0378">Hydrolase</keyword>
<dbReference type="OrthoDB" id="1739143at2759"/>
<evidence type="ECO:0000256" key="1">
    <source>
        <dbReference type="ARBA" id="ARBA00006336"/>
    </source>
</evidence>
<dbReference type="Gene3D" id="3.40.50.850">
    <property type="entry name" value="Isochorismatase-like"/>
    <property type="match status" value="1"/>
</dbReference>
<evidence type="ECO:0000256" key="5">
    <source>
        <dbReference type="ARBA" id="ARBA00035393"/>
    </source>
</evidence>
<dbReference type="GO" id="GO:0016787">
    <property type="term" value="F:hydrolase activity"/>
    <property type="evidence" value="ECO:0007669"/>
    <property type="project" value="UniProtKB-KW"/>
</dbReference>
<comment type="caution">
    <text evidence="10">The sequence shown here is derived from an EMBL/GenBank/DDBJ whole genome shotgun (WGS) entry which is preliminary data.</text>
</comment>
<gene>
    <name evidence="10" type="ORF">B0A55_00474</name>
</gene>
<feature type="compositionally biased region" description="Basic and acidic residues" evidence="8">
    <location>
        <begin position="185"/>
        <end position="197"/>
    </location>
</feature>
<reference evidence="10 11" key="1">
    <citation type="submission" date="2017-03" db="EMBL/GenBank/DDBJ databases">
        <title>Genomes of endolithic fungi from Antarctica.</title>
        <authorList>
            <person name="Coleine C."/>
            <person name="Masonjones S."/>
            <person name="Stajich J.E."/>
        </authorList>
    </citation>
    <scope>NUCLEOTIDE SEQUENCE [LARGE SCALE GENOMIC DNA]</scope>
    <source>
        <strain evidence="10 11">CCFEE 5184</strain>
    </source>
</reference>
<evidence type="ECO:0000256" key="2">
    <source>
        <dbReference type="ARBA" id="ARBA00022801"/>
    </source>
</evidence>
<organism evidence="10 11">
    <name type="scientific">Friedmanniomyces simplex</name>
    <dbReference type="NCBI Taxonomy" id="329884"/>
    <lineage>
        <taxon>Eukaryota</taxon>
        <taxon>Fungi</taxon>
        <taxon>Dikarya</taxon>
        <taxon>Ascomycota</taxon>
        <taxon>Pezizomycotina</taxon>
        <taxon>Dothideomycetes</taxon>
        <taxon>Dothideomycetidae</taxon>
        <taxon>Mycosphaerellales</taxon>
        <taxon>Teratosphaeriaceae</taxon>
        <taxon>Friedmanniomyces</taxon>
    </lineage>
</organism>
<feature type="domain" description="Isochorismatase-like" evidence="9">
    <location>
        <begin position="472"/>
        <end position="630"/>
    </location>
</feature>
<dbReference type="PANTHER" id="PTHR21314:SF0">
    <property type="entry name" value="QUEUOSINE 5'-PHOSPHATE N-GLYCOSYLASE_HYDROLASE"/>
    <property type="match status" value="1"/>
</dbReference>
<name>A0A4U0Y006_9PEZI</name>
<evidence type="ECO:0000256" key="4">
    <source>
        <dbReference type="ARBA" id="ARBA00035306"/>
    </source>
</evidence>
<evidence type="ECO:0000313" key="10">
    <source>
        <dbReference type="EMBL" id="TKA83634.1"/>
    </source>
</evidence>
<dbReference type="Pfam" id="PF10343">
    <property type="entry name" value="Q_salvage"/>
    <property type="match status" value="2"/>
</dbReference>
<dbReference type="AlphaFoldDB" id="A0A4U0Y006"/>
<dbReference type="InterPro" id="IPR019438">
    <property type="entry name" value="Q_salvage"/>
</dbReference>
<evidence type="ECO:0000313" key="11">
    <source>
        <dbReference type="Proteomes" id="UP000309340"/>
    </source>
</evidence>
<dbReference type="EC" id="3.2.2.-" evidence="7"/>
<dbReference type="InterPro" id="IPR000868">
    <property type="entry name" value="Isochorismatase-like_dom"/>
</dbReference>
<sequence length="669" mass="73894">MKERGYSTQAWSEHELHPKQSEGFSEIDIVNFVFTMDLLNFSFWSALTEKERFQVEYRGRRWTGYNSLLASLRRGLDEGVPITTPRYWRSREATEVTLRAVFRSATAEPMPLLHERVLILREAAEVLHESFGDEDYDDNSVPAVGRQLESAATDEAHHASSVENVADELAAVTVTDVATSTDAAMADRRDDVLDGKPSEATAETAIPGAQDMEQAEGTEHQPVPDTQAHAVIQHEHAPPDPTQPSHAEALPQPDLSVVRLIEKAERSAGKLVNLLAKHFPCFRDETRFDGRRVRFLKRAQIFVADLWAAFNGTGYGAFDDIRCLTMFADYRVPQMLHTLGVLSYSPPLLYRLRDKKEIPSGHSWEVQLRGCSIWAVELIRREIVREHPEAEVEVNAVLIDFFLYDLAKERERGLEEDQIIKMRTSHLATALLSAASTLQAQSTTAPGYDCYPTCISSTVPANQTLSFGRHYAVLNLDLINALVSGVAPTPAGSAWIANTARWIDAVHAQTPPPLSIFTRIYFSNSHKPEIGPASPFAQVGGALGTASSNLTQVYPAFTVDEAAGDVVLQKTRYYAGAGNGLEEILRAQQVDTVVLSGIRTSGVILSTAYRLFDLDYKVYVIANNTIETPPNTPDINTNILEGVLPKLPVNVITLEQALSALNNSGPAIY</sequence>